<dbReference type="InterPro" id="IPR017441">
    <property type="entry name" value="Protein_kinase_ATP_BS"/>
</dbReference>
<accession>A0A836IJ62</accession>
<dbReference type="GO" id="GO:0005524">
    <property type="term" value="F:ATP binding"/>
    <property type="evidence" value="ECO:0007669"/>
    <property type="project" value="UniProtKB-UniRule"/>
</dbReference>
<dbReference type="InterPro" id="IPR050235">
    <property type="entry name" value="CK1_Ser-Thr_kinase"/>
</dbReference>
<dbReference type="InterPro" id="IPR011009">
    <property type="entry name" value="Kinase-like_dom_sf"/>
</dbReference>
<dbReference type="SMART" id="SM00220">
    <property type="entry name" value="S_TKc"/>
    <property type="match status" value="1"/>
</dbReference>
<dbReference type="SUPFAM" id="SSF56112">
    <property type="entry name" value="Protein kinase-like (PK-like)"/>
    <property type="match status" value="1"/>
</dbReference>
<dbReference type="Proteomes" id="UP000674318">
    <property type="component" value="Unassembled WGS sequence"/>
</dbReference>
<dbReference type="PROSITE" id="PS00107">
    <property type="entry name" value="PROTEIN_KINASE_ATP"/>
    <property type="match status" value="1"/>
</dbReference>
<protein>
    <recommendedName>
        <fullName evidence="1">non-specific serine/threonine protein kinase</fullName>
        <ecNumber evidence="1">2.7.11.1</ecNumber>
    </recommendedName>
</protein>
<dbReference type="CDD" id="cd14016">
    <property type="entry name" value="STKc_CK1"/>
    <property type="match status" value="1"/>
</dbReference>
<dbReference type="PROSITE" id="PS00108">
    <property type="entry name" value="PROTEIN_KINASE_ST"/>
    <property type="match status" value="1"/>
</dbReference>
<dbReference type="GeneID" id="94289238"/>
<feature type="domain" description="Protein kinase" evidence="6">
    <location>
        <begin position="34"/>
        <end position="305"/>
    </location>
</feature>
<evidence type="ECO:0000256" key="5">
    <source>
        <dbReference type="RuleBase" id="RU000304"/>
    </source>
</evidence>
<reference evidence="7 8" key="1">
    <citation type="submission" date="2021-02" db="EMBL/GenBank/DDBJ databases">
        <title>Porcisia hertigi Genome sequencing and assembly.</title>
        <authorList>
            <person name="Almutairi H."/>
            <person name="Gatherer D."/>
        </authorList>
    </citation>
    <scope>NUCLEOTIDE SEQUENCE [LARGE SCALE GENOMIC DNA]</scope>
    <source>
        <strain evidence="7 8">C119</strain>
    </source>
</reference>
<dbReference type="AlphaFoldDB" id="A0A836IJ62"/>
<keyword evidence="2 4" id="KW-0547">Nucleotide-binding</keyword>
<dbReference type="RefSeq" id="XP_067755605.1">
    <property type="nucleotide sequence ID" value="XM_067899161.1"/>
</dbReference>
<keyword evidence="5" id="KW-0808">Transferase</keyword>
<evidence type="ECO:0000256" key="1">
    <source>
        <dbReference type="ARBA" id="ARBA00012513"/>
    </source>
</evidence>
<sequence>MTASLRKKNMMESDCRTMATTTERAQDLLIGGRFRIQERLGSGAFGEVFKGFEVNTGHPVAMKIELTKDDHRSHLNLENRVYKRFNECPITVGIPKSYYCGCEGEYTVMVMDLLGPSLEDLFDLCNRRFNVKTVCMLGIQIIQRLQYLHSVGYLHRDIKPENFVMGLGPYSHIVYVIDVGLSKAWRDSTGKHIPCAEGKTLTGTARYVSINTHNGLEQSRRDDLESVSYLLSYFMRGSLPWQGLKLSKRDSHFESIRDIKIATSPAELCRGYPCQLATYVEYARSLEFEAEPDYNLCLQLLSAAIADMGEEYDYCYQWIDRGEVNSASDTRGSFNSQRPSRARSGVALRGSNCVVSSTFWRDSAEDDRTQSHLGSNFMEDTHDIYGLNDYF</sequence>
<dbReference type="InterPro" id="IPR008271">
    <property type="entry name" value="Ser/Thr_kinase_AS"/>
</dbReference>
<feature type="binding site" evidence="4">
    <location>
        <position position="63"/>
    </location>
    <ligand>
        <name>ATP</name>
        <dbReference type="ChEBI" id="CHEBI:30616"/>
    </ligand>
</feature>
<name>A0A836IJ62_9TRYP</name>
<evidence type="ECO:0000313" key="7">
    <source>
        <dbReference type="EMBL" id="KAG5498851.1"/>
    </source>
</evidence>
<organism evidence="7 8">
    <name type="scientific">Porcisia hertigi</name>
    <dbReference type="NCBI Taxonomy" id="2761500"/>
    <lineage>
        <taxon>Eukaryota</taxon>
        <taxon>Discoba</taxon>
        <taxon>Euglenozoa</taxon>
        <taxon>Kinetoplastea</taxon>
        <taxon>Metakinetoplastina</taxon>
        <taxon>Trypanosomatida</taxon>
        <taxon>Trypanosomatidae</taxon>
        <taxon>Leishmaniinae</taxon>
        <taxon>Porcisia</taxon>
    </lineage>
</organism>
<dbReference type="EMBL" id="JAFJZO010000030">
    <property type="protein sequence ID" value="KAG5498851.1"/>
    <property type="molecule type" value="Genomic_DNA"/>
</dbReference>
<dbReference type="OrthoDB" id="5800476at2759"/>
<dbReference type="KEGG" id="phet:94289238"/>
<keyword evidence="5" id="KW-0723">Serine/threonine-protein kinase</keyword>
<evidence type="ECO:0000256" key="2">
    <source>
        <dbReference type="ARBA" id="ARBA00022741"/>
    </source>
</evidence>
<proteinExistence type="inferred from homology"/>
<evidence type="ECO:0000313" key="8">
    <source>
        <dbReference type="Proteomes" id="UP000674318"/>
    </source>
</evidence>
<dbReference type="PANTHER" id="PTHR11909">
    <property type="entry name" value="CASEIN KINASE-RELATED"/>
    <property type="match status" value="1"/>
</dbReference>
<dbReference type="Gene3D" id="1.10.510.10">
    <property type="entry name" value="Transferase(Phosphotransferase) domain 1"/>
    <property type="match status" value="1"/>
</dbReference>
<keyword evidence="8" id="KW-1185">Reference proteome</keyword>
<gene>
    <name evidence="7" type="ORF">JKF63_03140</name>
</gene>
<keyword evidence="5" id="KW-0418">Kinase</keyword>
<comment type="similarity">
    <text evidence="5">Belongs to the protein kinase superfamily.</text>
</comment>
<keyword evidence="3 4" id="KW-0067">ATP-binding</keyword>
<dbReference type="InterPro" id="IPR000719">
    <property type="entry name" value="Prot_kinase_dom"/>
</dbReference>
<dbReference type="GO" id="GO:0004674">
    <property type="term" value="F:protein serine/threonine kinase activity"/>
    <property type="evidence" value="ECO:0007669"/>
    <property type="project" value="UniProtKB-KW"/>
</dbReference>
<dbReference type="EC" id="2.7.11.1" evidence="1"/>
<dbReference type="Pfam" id="PF00069">
    <property type="entry name" value="Pkinase"/>
    <property type="match status" value="1"/>
</dbReference>
<evidence type="ECO:0000259" key="6">
    <source>
        <dbReference type="PROSITE" id="PS50011"/>
    </source>
</evidence>
<dbReference type="PROSITE" id="PS50011">
    <property type="entry name" value="PROTEIN_KINASE_DOM"/>
    <property type="match status" value="1"/>
</dbReference>
<comment type="caution">
    <text evidence="7">The sequence shown here is derived from an EMBL/GenBank/DDBJ whole genome shotgun (WGS) entry which is preliminary data.</text>
</comment>
<evidence type="ECO:0000256" key="4">
    <source>
        <dbReference type="PROSITE-ProRule" id="PRU10141"/>
    </source>
</evidence>
<evidence type="ECO:0000256" key="3">
    <source>
        <dbReference type="ARBA" id="ARBA00022840"/>
    </source>
</evidence>